<gene>
    <name evidence="3" type="ORF">SAMN06265350_1098</name>
</gene>
<keyword evidence="4" id="KW-1185">Reference proteome</keyword>
<organism evidence="3 4">
    <name type="scientific">Solitalea koreensis</name>
    <dbReference type="NCBI Taxonomy" id="543615"/>
    <lineage>
        <taxon>Bacteria</taxon>
        <taxon>Pseudomonadati</taxon>
        <taxon>Bacteroidota</taxon>
        <taxon>Sphingobacteriia</taxon>
        <taxon>Sphingobacteriales</taxon>
        <taxon>Sphingobacteriaceae</taxon>
        <taxon>Solitalea</taxon>
    </lineage>
</organism>
<protein>
    <submittedName>
        <fullName evidence="3">Parallel beta-helix repeat (Two copies)</fullName>
    </submittedName>
</protein>
<feature type="signal peptide" evidence="1">
    <location>
        <begin position="1"/>
        <end position="23"/>
    </location>
</feature>
<accession>A0A521DYI3</accession>
<dbReference type="PANTHER" id="PTHR36453:SF1">
    <property type="entry name" value="RIGHT HANDED BETA HELIX DOMAIN-CONTAINING PROTEIN"/>
    <property type="match status" value="1"/>
</dbReference>
<reference evidence="3 4" key="1">
    <citation type="submission" date="2017-05" db="EMBL/GenBank/DDBJ databases">
        <authorList>
            <person name="Varghese N."/>
            <person name="Submissions S."/>
        </authorList>
    </citation>
    <scope>NUCLEOTIDE SEQUENCE [LARGE SCALE GENOMIC DNA]</scope>
    <source>
        <strain evidence="3 4">DSM 21342</strain>
    </source>
</reference>
<evidence type="ECO:0000313" key="3">
    <source>
        <dbReference type="EMBL" id="SMO75940.1"/>
    </source>
</evidence>
<name>A0A521DYI3_9SPHI</name>
<dbReference type="InterPro" id="IPR006626">
    <property type="entry name" value="PbH1"/>
</dbReference>
<proteinExistence type="predicted"/>
<dbReference type="Proteomes" id="UP000315971">
    <property type="component" value="Unassembled WGS sequence"/>
</dbReference>
<dbReference type="SMART" id="SM00710">
    <property type="entry name" value="PbH1"/>
    <property type="match status" value="7"/>
</dbReference>
<feature type="domain" description="Right handed beta helix" evidence="2">
    <location>
        <begin position="427"/>
        <end position="587"/>
    </location>
</feature>
<dbReference type="EMBL" id="FXSZ01000009">
    <property type="protein sequence ID" value="SMO75940.1"/>
    <property type="molecule type" value="Genomic_DNA"/>
</dbReference>
<dbReference type="AlphaFoldDB" id="A0A521DYI3"/>
<dbReference type="RefSeq" id="WP_142604416.1">
    <property type="nucleotide sequence ID" value="NZ_FXSZ01000009.1"/>
</dbReference>
<keyword evidence="1" id="KW-0732">Signal</keyword>
<dbReference type="InterPro" id="IPR039448">
    <property type="entry name" value="Beta_helix"/>
</dbReference>
<dbReference type="InterPro" id="IPR012334">
    <property type="entry name" value="Pectin_lyas_fold"/>
</dbReference>
<dbReference type="Pfam" id="PF13229">
    <property type="entry name" value="Beta_helix"/>
    <property type="match status" value="2"/>
</dbReference>
<evidence type="ECO:0000259" key="2">
    <source>
        <dbReference type="Pfam" id="PF13229"/>
    </source>
</evidence>
<evidence type="ECO:0000256" key="1">
    <source>
        <dbReference type="SAM" id="SignalP"/>
    </source>
</evidence>
<evidence type="ECO:0000313" key="4">
    <source>
        <dbReference type="Proteomes" id="UP000315971"/>
    </source>
</evidence>
<sequence length="723" mass="82062">MIRSIKKLIFCFLFIFLSFAENAFSIEVYVSPTGKDSNKGNKESPLLTLTGARDKIRQLRKQRTINEPVYVIVENGIYYMSKPLELSSEDSGTPQSPVIFIAAKGAAPVFYGGIELKGFKMLNDQLWKADIPQTVLFGWYFEQLFVNDKRAQRAKSPDNGFYYIKNTSEKILEKKDEKNTGFAIQEISIDSTDAMAIKSIDQTECSDVVLNFYHKWDYTRKPLHYFNSDSLKLYTEGKAMKPWNKIEKNSLYSVENYRKALTMPGEWFLSRKGELLYIPLPGETIENTRFTAPTNDQFIVINGDEGKKIENIRFENLSFKLTRYQTGVNGKDPVQAAADVEGAVMVDFANNISFINCQIVQTANYAIWFRKACSNCTIQHCLMQDLGAGGIKIGEVLAQKKKQDIYSDSLKYDPIDSINFNRYLTHHIKVDNNIITGGGKIFPAAVGICIFNGADNTLTHNEISDLYYSGISVGWVWGYSYSASKRNTIAFNHIHHLGWGVLSDMGGIYTLGPSEGTIVSNNTLHDISAHSYGGWGLYTDEGSTGILMENNLVYNCKSQGFHQHFGRNNIIRNNIFAFNEKAQLAATRVEKHLSFNFTNNIIYYSNGNLTSNNWSKVNIVSDNNCYWETSSGNIAFDKYSFKDWQNLGKDQHSVIENPMFIAAESYNFGFKNLNLCNKIGFKPFNYSLAGVYGSNDWKKKAEMKNERIKQFSPEFFPKQSNKL</sequence>
<dbReference type="OrthoDB" id="9808066at2"/>
<dbReference type="PANTHER" id="PTHR36453">
    <property type="entry name" value="SECRETED PROTEIN-RELATED"/>
    <property type="match status" value="1"/>
</dbReference>
<dbReference type="Gene3D" id="2.160.20.10">
    <property type="entry name" value="Single-stranded right-handed beta-helix, Pectin lyase-like"/>
    <property type="match status" value="2"/>
</dbReference>
<dbReference type="InterPro" id="IPR011050">
    <property type="entry name" value="Pectin_lyase_fold/virulence"/>
</dbReference>
<feature type="chain" id="PRO_5021900817" evidence="1">
    <location>
        <begin position="24"/>
        <end position="723"/>
    </location>
</feature>
<feature type="domain" description="Right handed beta helix" evidence="2">
    <location>
        <begin position="284"/>
        <end position="393"/>
    </location>
</feature>
<dbReference type="SUPFAM" id="SSF51126">
    <property type="entry name" value="Pectin lyase-like"/>
    <property type="match status" value="2"/>
</dbReference>